<sequence>MEKHLQDTMLGRFEGAFKIPSVNNPRKLESNAWGILHATEAYHASSDTSLFSSSLPVLPHEKLNFSDSEHLGQSVDDSLPSLNNVEQENEIKDPLENVESNAFGIMLPDDEDDLLAGITDDFDLSRLPNQLEDVEEYDLFGSGGGMELDFESQDGLGIGMSKLSISDGVVPNGIGHYALPNGVGAVAGEHPYGEHPSRTLFVRNINSNVEDSELRTLFEQYGDIRTLYTACKHRGFVMISYYDIRAARTAMRALQNKPLRRRKLDIHFSIPKDNPSEKDINQGTLVVFNLDASVSNDDLRQIFGAYGEVKEIRETPHKRHHKFIEFYDVRAAEAALRALNRSDIAGKRIKLEPSRPGGARRTLMQQLTQELEQDETRSFRHQVGSPLTNSPPGTWAHIGSPIEHNQPAFSKSPGLGSLSPDSNHLPGLASILPAHVSNSPKIAPIGKDQGRLNPINQIYSNSTSTQGAGYQHSHSYPEQKLSASPGPISFGESNSNSAGIGTLSGPQFLWGSPTPYAEHNSSAWPTSSVGNPFSSSGQGQGFSLSSRHGSFLSSHSQHVGSAPSGVPLDRHFGFFPESPETSFMNPVFGGMALSRNSGNYMMNMGGRATLSAGVGLPGNITENSSPSFRMMSMPKHGPMYLGNGSYTGPAATINEMLADRSRSRRIENTGNQIDSKKQYQLDLDKIISGEDIRTTLMIKNIPNKYTSKMLLAAIDENHCGTYDFLYLPIDFKNKCNVGYAFINMVSPSHIIAFYEAFNGKKWEKFNSEKVASLAYARIQGKAALVTHFQNSSLMNEDKRCRPILFHSEGQETSDQVICLSYMSCFVIMMLLSLLQFSNTNTLYCFLIYSYVYVCGSPRKLSFPET</sequence>
<feature type="domain" description="RRM" evidence="7">
    <location>
        <begin position="283"/>
        <end position="356"/>
    </location>
</feature>
<dbReference type="FunFam" id="3.30.70.330:FF:000101">
    <property type="entry name" value="Protein MEI2-like 1"/>
    <property type="match status" value="1"/>
</dbReference>
<feature type="region of interest" description="Disordered" evidence="6">
    <location>
        <begin position="520"/>
        <end position="564"/>
    </location>
</feature>
<dbReference type="Pfam" id="PF00076">
    <property type="entry name" value="RRM_1"/>
    <property type="match status" value="2"/>
</dbReference>
<dbReference type="Gene3D" id="3.30.70.330">
    <property type="match status" value="3"/>
</dbReference>
<dbReference type="CDD" id="cd12531">
    <property type="entry name" value="RRM3_MEI2_like"/>
    <property type="match status" value="1"/>
</dbReference>
<organism evidence="8 9">
    <name type="scientific">Prunus dulcis</name>
    <name type="common">Almond</name>
    <name type="synonym">Amygdalus dulcis</name>
    <dbReference type="NCBI Taxonomy" id="3755"/>
    <lineage>
        <taxon>Eukaryota</taxon>
        <taxon>Viridiplantae</taxon>
        <taxon>Streptophyta</taxon>
        <taxon>Embryophyta</taxon>
        <taxon>Tracheophyta</taxon>
        <taxon>Spermatophyta</taxon>
        <taxon>Magnoliopsida</taxon>
        <taxon>eudicotyledons</taxon>
        <taxon>Gunneridae</taxon>
        <taxon>Pentapetalae</taxon>
        <taxon>rosids</taxon>
        <taxon>fabids</taxon>
        <taxon>Rosales</taxon>
        <taxon>Rosaceae</taxon>
        <taxon>Amygdaloideae</taxon>
        <taxon>Amygdaleae</taxon>
        <taxon>Prunus</taxon>
    </lineage>
</organism>
<evidence type="ECO:0000256" key="5">
    <source>
        <dbReference type="PROSITE-ProRule" id="PRU00176"/>
    </source>
</evidence>
<reference evidence="9" key="1">
    <citation type="journal article" date="2020" name="Plant J.">
        <title>Transposons played a major role in the diversification between the closely related almond and peach genomes: results from the almond genome sequence.</title>
        <authorList>
            <person name="Alioto T."/>
            <person name="Alexiou K.G."/>
            <person name="Bardil A."/>
            <person name="Barteri F."/>
            <person name="Castanera R."/>
            <person name="Cruz F."/>
            <person name="Dhingra A."/>
            <person name="Duval H."/>
            <person name="Fernandez I Marti A."/>
            <person name="Frias L."/>
            <person name="Galan B."/>
            <person name="Garcia J.L."/>
            <person name="Howad W."/>
            <person name="Gomez-Garrido J."/>
            <person name="Gut M."/>
            <person name="Julca I."/>
            <person name="Morata J."/>
            <person name="Puigdomenech P."/>
            <person name="Ribeca P."/>
            <person name="Rubio Cabetas M.J."/>
            <person name="Vlasova A."/>
            <person name="Wirthensohn M."/>
            <person name="Garcia-Mas J."/>
            <person name="Gabaldon T."/>
            <person name="Casacuberta J.M."/>
            <person name="Arus P."/>
        </authorList>
    </citation>
    <scope>NUCLEOTIDE SEQUENCE [LARGE SCALE GENOMIC DNA]</scope>
    <source>
        <strain evidence="9">cv. Texas</strain>
    </source>
</reference>
<dbReference type="GO" id="GO:0003723">
    <property type="term" value="F:RNA binding"/>
    <property type="evidence" value="ECO:0007669"/>
    <property type="project" value="UniProtKB-UniRule"/>
</dbReference>
<feature type="compositionally biased region" description="Polar residues" evidence="6">
    <location>
        <begin position="520"/>
        <end position="532"/>
    </location>
</feature>
<feature type="region of interest" description="Disordered" evidence="6">
    <location>
        <begin position="460"/>
        <end position="484"/>
    </location>
</feature>
<dbReference type="InterPro" id="IPR007201">
    <property type="entry name" value="Mei2-like_Rrm_C"/>
</dbReference>
<dbReference type="Gramene" id="VVA28615">
    <property type="protein sequence ID" value="VVA28615"/>
    <property type="gene ID" value="Prudul26B009292"/>
</dbReference>
<dbReference type="InterPro" id="IPR035979">
    <property type="entry name" value="RBD_domain_sf"/>
</dbReference>
<evidence type="ECO:0000256" key="3">
    <source>
        <dbReference type="ARBA" id="ARBA00023254"/>
    </source>
</evidence>
<evidence type="ECO:0000256" key="6">
    <source>
        <dbReference type="SAM" id="MobiDB-lite"/>
    </source>
</evidence>
<keyword evidence="2 5" id="KW-0694">RNA-binding</keyword>
<proteinExistence type="predicted"/>
<keyword evidence="1" id="KW-0677">Repeat</keyword>
<dbReference type="InterPro" id="IPR012677">
    <property type="entry name" value="Nucleotide-bd_a/b_plait_sf"/>
</dbReference>
<evidence type="ECO:0000256" key="4">
    <source>
        <dbReference type="ARBA" id="ARBA00058438"/>
    </source>
</evidence>
<keyword evidence="3" id="KW-0469">Meiosis</keyword>
<dbReference type="InterPro" id="IPR000504">
    <property type="entry name" value="RRM_dom"/>
</dbReference>
<dbReference type="AlphaFoldDB" id="A0A5E4FLA6"/>
<dbReference type="SUPFAM" id="SSF54928">
    <property type="entry name" value="RNA-binding domain, RBD"/>
    <property type="match status" value="2"/>
</dbReference>
<dbReference type="GO" id="GO:0051321">
    <property type="term" value="P:meiotic cell cycle"/>
    <property type="evidence" value="ECO:0007669"/>
    <property type="project" value="UniProtKB-KW"/>
</dbReference>
<feature type="domain" description="RRM" evidence="7">
    <location>
        <begin position="198"/>
        <end position="271"/>
    </location>
</feature>
<comment type="function">
    <text evidence="4">Probable RNA-binding protein that plays a role in meiosis and vegetative growth.</text>
</comment>
<dbReference type="FunFam" id="3.30.70.330:FF:000063">
    <property type="entry name" value="MEI2-like protein 5 isoform 2"/>
    <property type="match status" value="1"/>
</dbReference>
<dbReference type="PANTHER" id="PTHR23189">
    <property type="entry name" value="RNA RECOGNITION MOTIF-CONTAINING"/>
    <property type="match status" value="1"/>
</dbReference>
<dbReference type="Pfam" id="PF04059">
    <property type="entry name" value="RRM_2"/>
    <property type="match status" value="1"/>
</dbReference>
<feature type="compositionally biased region" description="Low complexity" evidence="6">
    <location>
        <begin position="533"/>
        <end position="556"/>
    </location>
</feature>
<dbReference type="CDD" id="cd12524">
    <property type="entry name" value="RRM1_MEI2_like"/>
    <property type="match status" value="1"/>
</dbReference>
<dbReference type="GO" id="GO:0045836">
    <property type="term" value="P:positive regulation of meiotic nuclear division"/>
    <property type="evidence" value="ECO:0007669"/>
    <property type="project" value="UniProtKB-ARBA"/>
</dbReference>
<dbReference type="InterPro" id="IPR034453">
    <property type="entry name" value="MEI2-like_RRM1"/>
</dbReference>
<protein>
    <submittedName>
        <fullName evidence="8">PREDICTED: MEI2</fullName>
    </submittedName>
</protein>
<evidence type="ECO:0000256" key="2">
    <source>
        <dbReference type="ARBA" id="ARBA00022884"/>
    </source>
</evidence>
<evidence type="ECO:0000256" key="1">
    <source>
        <dbReference type="ARBA" id="ARBA00022737"/>
    </source>
</evidence>
<dbReference type="FunCoup" id="A0A5E4FLA6">
    <property type="interactions" value="452"/>
</dbReference>
<gene>
    <name evidence="8" type="ORF">ALMOND_2B009292</name>
</gene>
<evidence type="ECO:0000259" key="7">
    <source>
        <dbReference type="PROSITE" id="PS50102"/>
    </source>
</evidence>
<dbReference type="EMBL" id="CABIKO010000146">
    <property type="protein sequence ID" value="VVA28615.1"/>
    <property type="molecule type" value="Genomic_DNA"/>
</dbReference>
<dbReference type="GO" id="GO:0045927">
    <property type="term" value="P:positive regulation of growth"/>
    <property type="evidence" value="ECO:0007669"/>
    <property type="project" value="UniProtKB-ARBA"/>
</dbReference>
<name>A0A5E4FLA6_PRUDU</name>
<dbReference type="SMART" id="SM00360">
    <property type="entry name" value="RRM"/>
    <property type="match status" value="3"/>
</dbReference>
<dbReference type="InParanoid" id="A0A5E4FLA6"/>
<evidence type="ECO:0000313" key="8">
    <source>
        <dbReference type="EMBL" id="VVA28615.1"/>
    </source>
</evidence>
<dbReference type="Proteomes" id="UP000327085">
    <property type="component" value="Chromosome 3"/>
</dbReference>
<evidence type="ECO:0000313" key="9">
    <source>
        <dbReference type="Proteomes" id="UP000327085"/>
    </source>
</evidence>
<dbReference type="InterPro" id="IPR034454">
    <property type="entry name" value="MEI2-like_RRM3"/>
</dbReference>
<dbReference type="PROSITE" id="PS50102">
    <property type="entry name" value="RRM"/>
    <property type="match status" value="2"/>
</dbReference>
<accession>A0A5E4FLA6</accession>
<feature type="compositionally biased region" description="Polar residues" evidence="6">
    <location>
        <begin position="460"/>
        <end position="476"/>
    </location>
</feature>